<dbReference type="STRING" id="687842.ASU31_18625"/>
<dbReference type="Proteomes" id="UP000051950">
    <property type="component" value="Unassembled WGS sequence"/>
</dbReference>
<organism evidence="2 3">
    <name type="scientific">Pedobacter ginsenosidimutans</name>
    <dbReference type="NCBI Taxonomy" id="687842"/>
    <lineage>
        <taxon>Bacteria</taxon>
        <taxon>Pseudomonadati</taxon>
        <taxon>Bacteroidota</taxon>
        <taxon>Sphingobacteriia</taxon>
        <taxon>Sphingobacteriales</taxon>
        <taxon>Sphingobacteriaceae</taxon>
        <taxon>Pedobacter</taxon>
    </lineage>
</organism>
<dbReference type="RefSeq" id="WP_057933787.1">
    <property type="nucleotide sequence ID" value="NZ_LMZQ01000016.1"/>
</dbReference>
<accession>A0A0T5VL09</accession>
<keyword evidence="1" id="KW-0812">Transmembrane</keyword>
<evidence type="ECO:0000313" key="2">
    <source>
        <dbReference type="EMBL" id="KRT14563.1"/>
    </source>
</evidence>
<evidence type="ECO:0000256" key="1">
    <source>
        <dbReference type="SAM" id="Phobius"/>
    </source>
</evidence>
<name>A0A0T5VL09_9SPHI</name>
<keyword evidence="1" id="KW-0472">Membrane</keyword>
<dbReference type="EMBL" id="LMZQ01000016">
    <property type="protein sequence ID" value="KRT14563.1"/>
    <property type="molecule type" value="Genomic_DNA"/>
</dbReference>
<reference evidence="2 3" key="1">
    <citation type="submission" date="2015-11" db="EMBL/GenBank/DDBJ databases">
        <title>Sequence of Pedobacter ginsenosidimutans.</title>
        <authorList>
            <person name="Carson E."/>
            <person name="Keyser V."/>
            <person name="Newman J."/>
            <person name="Miller J."/>
        </authorList>
    </citation>
    <scope>NUCLEOTIDE SEQUENCE [LARGE SCALE GENOMIC DNA]</scope>
    <source>
        <strain evidence="2 3">KACC 14530</strain>
    </source>
</reference>
<sequence>MNTFEETGGARIGGFKATWPFATLKVSEFKLELSASIRGNFVFKRSDIIAITPHTSILGSSIRITHRVEKYNKDIFFTFLGNAEERMAEIIQTGFLNYTEPTPDHIDQEISQLQAQTGFPTKIPFAVGIVVIWNLLFLSDFFNVFYTRKETEIFGIGVGTALAFVFLICISLLTSDVARQLMLKNGSSTAGIKPFLFFTAFITFILFIAGFLPQYLSNH</sequence>
<feature type="transmembrane region" description="Helical" evidence="1">
    <location>
        <begin position="123"/>
        <end position="147"/>
    </location>
</feature>
<keyword evidence="3" id="KW-1185">Reference proteome</keyword>
<keyword evidence="1" id="KW-1133">Transmembrane helix</keyword>
<proteinExistence type="predicted"/>
<protein>
    <submittedName>
        <fullName evidence="2">Uncharacterized protein</fullName>
    </submittedName>
</protein>
<feature type="transmembrane region" description="Helical" evidence="1">
    <location>
        <begin position="153"/>
        <end position="174"/>
    </location>
</feature>
<dbReference type="AlphaFoldDB" id="A0A0T5VL09"/>
<dbReference type="OrthoDB" id="1253105at2"/>
<gene>
    <name evidence="2" type="ORF">ASU31_18625</name>
</gene>
<feature type="transmembrane region" description="Helical" evidence="1">
    <location>
        <begin position="195"/>
        <end position="216"/>
    </location>
</feature>
<comment type="caution">
    <text evidence="2">The sequence shown here is derived from an EMBL/GenBank/DDBJ whole genome shotgun (WGS) entry which is preliminary data.</text>
</comment>
<evidence type="ECO:0000313" key="3">
    <source>
        <dbReference type="Proteomes" id="UP000051950"/>
    </source>
</evidence>